<dbReference type="AlphaFoldDB" id="A0A6C1KJF8"/>
<proteinExistence type="predicted"/>
<evidence type="ECO:0000313" key="2">
    <source>
        <dbReference type="Proteomes" id="UP000305131"/>
    </source>
</evidence>
<comment type="caution">
    <text evidence="1">The sequence shown here is derived from an EMBL/GenBank/DDBJ whole genome shotgun (WGS) entry which is preliminary data.</text>
</comment>
<protein>
    <submittedName>
        <fullName evidence="1">Uncharacterized protein</fullName>
    </submittedName>
</protein>
<dbReference type="OrthoDB" id="1684864at2"/>
<reference evidence="1 2" key="1">
    <citation type="submission" date="2019-05" db="EMBL/GenBank/DDBJ databases">
        <authorList>
            <person name="Zhou X."/>
        </authorList>
    </citation>
    <scope>NUCLEOTIDE SEQUENCE [LARGE SCALE GENOMIC DNA]</scope>
    <source>
        <strain evidence="1 2">DSM 432</strain>
    </source>
</reference>
<accession>A0A6C1KJF8</accession>
<gene>
    <name evidence="1" type="ORF">FBQ73_06575</name>
</gene>
<evidence type="ECO:0000313" key="1">
    <source>
        <dbReference type="EMBL" id="TLX43767.1"/>
    </source>
</evidence>
<dbReference type="Proteomes" id="UP000305131">
    <property type="component" value="Unassembled WGS sequence"/>
</dbReference>
<dbReference type="GeneID" id="95773124"/>
<dbReference type="RefSeq" id="WP_138398676.1">
    <property type="nucleotide sequence ID" value="NZ_JBAFVI010000001.1"/>
</dbReference>
<name>A0A6C1KJF8_XANAU</name>
<organism evidence="1 2">
    <name type="scientific">Xanthobacter autotrophicus</name>
    <dbReference type="NCBI Taxonomy" id="280"/>
    <lineage>
        <taxon>Bacteria</taxon>
        <taxon>Pseudomonadati</taxon>
        <taxon>Pseudomonadota</taxon>
        <taxon>Alphaproteobacteria</taxon>
        <taxon>Hyphomicrobiales</taxon>
        <taxon>Xanthobacteraceae</taxon>
        <taxon>Xanthobacter</taxon>
    </lineage>
</organism>
<dbReference type="EMBL" id="VAUP01000015">
    <property type="protein sequence ID" value="TLX43767.1"/>
    <property type="molecule type" value="Genomic_DNA"/>
</dbReference>
<sequence>MTDIEESERRILFYIISNMIGSEADAIGQIRHLKVKGRSYSGKGVFTHFHAANGTEPERFDRHVSGDFPETLFIRLNIGFTIFFVGPSIVTLEGYTYGSDPWPEEALLQIVWPKEVMDAYRRHCA</sequence>